<name>X1BVG4_9ZZZZ</name>
<dbReference type="EMBL" id="BART01015487">
    <property type="protein sequence ID" value="GAG85132.1"/>
    <property type="molecule type" value="Genomic_DNA"/>
</dbReference>
<feature type="domain" description="PIN" evidence="1">
    <location>
        <begin position="7"/>
        <end position="114"/>
    </location>
</feature>
<protein>
    <recommendedName>
        <fullName evidence="1">PIN domain-containing protein</fullName>
    </recommendedName>
</protein>
<comment type="caution">
    <text evidence="2">The sequence shown here is derived from an EMBL/GenBank/DDBJ whole genome shotgun (WGS) entry which is preliminary data.</text>
</comment>
<sequence length="114" mass="13222">MLKKRRYYWDTSIFIAWIKDEERSNPQDMRGLADVVYEIQEGNVQLVTSVITTTEVFTGDLDKRQKKRFDSLFGRPSIVRINVTQSIADTAKILREECKLSRISLKSVDSLHLA</sequence>
<dbReference type="Gene3D" id="3.40.50.1010">
    <property type="entry name" value="5'-nuclease"/>
    <property type="match status" value="1"/>
</dbReference>
<organism evidence="2">
    <name type="scientific">marine sediment metagenome</name>
    <dbReference type="NCBI Taxonomy" id="412755"/>
    <lineage>
        <taxon>unclassified sequences</taxon>
        <taxon>metagenomes</taxon>
        <taxon>ecological metagenomes</taxon>
    </lineage>
</organism>
<dbReference type="InterPro" id="IPR002716">
    <property type="entry name" value="PIN_dom"/>
</dbReference>
<dbReference type="Pfam" id="PF01850">
    <property type="entry name" value="PIN"/>
    <property type="match status" value="1"/>
</dbReference>
<gene>
    <name evidence="2" type="ORF">S01H4_30063</name>
</gene>
<proteinExistence type="predicted"/>
<evidence type="ECO:0000313" key="2">
    <source>
        <dbReference type="EMBL" id="GAG85132.1"/>
    </source>
</evidence>
<reference evidence="2" key="1">
    <citation type="journal article" date="2014" name="Front. Microbiol.">
        <title>High frequency of phylogenetically diverse reductive dehalogenase-homologous genes in deep subseafloor sedimentary metagenomes.</title>
        <authorList>
            <person name="Kawai M."/>
            <person name="Futagami T."/>
            <person name="Toyoda A."/>
            <person name="Takaki Y."/>
            <person name="Nishi S."/>
            <person name="Hori S."/>
            <person name="Arai W."/>
            <person name="Tsubouchi T."/>
            <person name="Morono Y."/>
            <person name="Uchiyama I."/>
            <person name="Ito T."/>
            <person name="Fujiyama A."/>
            <person name="Inagaki F."/>
            <person name="Takami H."/>
        </authorList>
    </citation>
    <scope>NUCLEOTIDE SEQUENCE</scope>
    <source>
        <strain evidence="2">Expedition CK06-06</strain>
    </source>
</reference>
<evidence type="ECO:0000259" key="1">
    <source>
        <dbReference type="Pfam" id="PF01850"/>
    </source>
</evidence>
<accession>X1BVG4</accession>
<dbReference type="SUPFAM" id="SSF88723">
    <property type="entry name" value="PIN domain-like"/>
    <property type="match status" value="1"/>
</dbReference>
<dbReference type="AlphaFoldDB" id="X1BVG4"/>
<feature type="non-terminal residue" evidence="2">
    <location>
        <position position="114"/>
    </location>
</feature>
<dbReference type="InterPro" id="IPR029060">
    <property type="entry name" value="PIN-like_dom_sf"/>
</dbReference>